<dbReference type="InterPro" id="IPR016187">
    <property type="entry name" value="CTDL_fold"/>
</dbReference>
<dbReference type="Pfam" id="PF12867">
    <property type="entry name" value="DinB_2"/>
    <property type="match status" value="1"/>
</dbReference>
<reference evidence="6 7" key="1">
    <citation type="submission" date="2021-04" db="EMBL/GenBank/DDBJ databases">
        <title>Genomics, taxonomy and metabolism of representatives of sulfur bacteria of the genus Thiothrix: Thiothrix fructosivorans QT, Thiothrix unzii A1T and three new species, Thiothrix subterranea sp. nov., Thiothrix litoralis sp. nov. and 'Candidatus Thiothrix anitrata' sp. nov.</title>
        <authorList>
            <person name="Ravin N.V."/>
            <person name="Smolyakov D."/>
            <person name="Rudenko T.S."/>
            <person name="Mardanov A.V."/>
            <person name="Beletsky A.V."/>
            <person name="Markov N.D."/>
            <person name="Fomenkov A.I."/>
            <person name="Roberts R.J."/>
            <person name="Karnachuk O.V."/>
            <person name="Novikov A."/>
            <person name="Grabovich M.Y."/>
        </authorList>
    </citation>
    <scope>NUCLEOTIDE SEQUENCE [LARGE SCALE GENOMIC DNA]</scope>
    <source>
        <strain evidence="6 7">AS</strain>
    </source>
</reference>
<comment type="pathway">
    <text evidence="3">Amino-acid biosynthesis; ergothioneine biosynthesis.</text>
</comment>
<evidence type="ECO:0000313" key="7">
    <source>
        <dbReference type="Proteomes" id="UP000672039"/>
    </source>
</evidence>
<dbReference type="InterPro" id="IPR005532">
    <property type="entry name" value="SUMF_dom"/>
</dbReference>
<evidence type="ECO:0000256" key="1">
    <source>
        <dbReference type="ARBA" id="ARBA00023002"/>
    </source>
</evidence>
<evidence type="ECO:0000259" key="4">
    <source>
        <dbReference type="Pfam" id="PF03781"/>
    </source>
</evidence>
<name>A0ABX7WQR1_9GAMM</name>
<dbReference type="PANTHER" id="PTHR23150">
    <property type="entry name" value="SULFATASE MODIFYING FACTOR 1, 2"/>
    <property type="match status" value="1"/>
</dbReference>
<feature type="domain" description="Sulfatase-modifying factor enzyme-like" evidence="4">
    <location>
        <begin position="185"/>
        <end position="336"/>
    </location>
</feature>
<keyword evidence="1" id="KW-0560">Oxidoreductase</keyword>
<proteinExistence type="predicted"/>
<keyword evidence="7" id="KW-1185">Reference proteome</keyword>
<dbReference type="InterPro" id="IPR042095">
    <property type="entry name" value="SUMF_sf"/>
</dbReference>
<keyword evidence="2" id="KW-0408">Iron</keyword>
<feature type="domain" description="Sulfatase-modifying factor enzyme-like" evidence="4">
    <location>
        <begin position="339"/>
        <end position="411"/>
    </location>
</feature>
<dbReference type="InterPro" id="IPR024775">
    <property type="entry name" value="DinB-like"/>
</dbReference>
<gene>
    <name evidence="6" type="primary">egtB</name>
    <name evidence="6" type="ORF">J9253_15785</name>
</gene>
<dbReference type="RefSeq" id="WP_210221862.1">
    <property type="nucleotide sequence ID" value="NZ_CP072801.1"/>
</dbReference>
<feature type="domain" description="DinB-like" evidence="5">
    <location>
        <begin position="12"/>
        <end position="146"/>
    </location>
</feature>
<evidence type="ECO:0000256" key="2">
    <source>
        <dbReference type="ARBA" id="ARBA00023004"/>
    </source>
</evidence>
<organism evidence="6 7">
    <name type="scientific">Thiothrix litoralis</name>
    <dbReference type="NCBI Taxonomy" id="2891210"/>
    <lineage>
        <taxon>Bacteria</taxon>
        <taxon>Pseudomonadati</taxon>
        <taxon>Pseudomonadota</taxon>
        <taxon>Gammaproteobacteria</taxon>
        <taxon>Thiotrichales</taxon>
        <taxon>Thiotrichaceae</taxon>
        <taxon>Thiothrix</taxon>
    </lineage>
</organism>
<dbReference type="SUPFAM" id="SSF56436">
    <property type="entry name" value="C-type lectin-like"/>
    <property type="match status" value="1"/>
</dbReference>
<dbReference type="InterPro" id="IPR051043">
    <property type="entry name" value="Sulfatase_Mod_Factor_Kinase"/>
</dbReference>
<evidence type="ECO:0000259" key="5">
    <source>
        <dbReference type="Pfam" id="PF12867"/>
    </source>
</evidence>
<dbReference type="SUPFAM" id="SSF109854">
    <property type="entry name" value="DinB/YfiT-like putative metalloenzymes"/>
    <property type="match status" value="1"/>
</dbReference>
<dbReference type="Proteomes" id="UP000672039">
    <property type="component" value="Chromosome"/>
</dbReference>
<dbReference type="Gene3D" id="3.90.1580.10">
    <property type="entry name" value="paralog of FGE (formylglycine-generating enzyme)"/>
    <property type="match status" value="2"/>
</dbReference>
<accession>A0ABX7WQR1</accession>
<evidence type="ECO:0000313" key="6">
    <source>
        <dbReference type="EMBL" id="QTR45451.1"/>
    </source>
</evidence>
<dbReference type="NCBIfam" id="TIGR03440">
    <property type="entry name" value="egtB_TIGR03440"/>
    <property type="match status" value="1"/>
</dbReference>
<protein>
    <submittedName>
        <fullName evidence="6">Ergothioneine biosynthesis protein EgtB</fullName>
    </submittedName>
</protein>
<dbReference type="PANTHER" id="PTHR23150:SF36">
    <property type="entry name" value="HERCYNINE OXYGENASE"/>
    <property type="match status" value="1"/>
</dbReference>
<dbReference type="EMBL" id="CP072801">
    <property type="protein sequence ID" value="QTR45451.1"/>
    <property type="molecule type" value="Genomic_DNA"/>
</dbReference>
<dbReference type="InterPro" id="IPR034660">
    <property type="entry name" value="DinB/YfiT-like"/>
</dbReference>
<dbReference type="Pfam" id="PF03781">
    <property type="entry name" value="FGE-sulfatase"/>
    <property type="match status" value="2"/>
</dbReference>
<evidence type="ECO:0000256" key="3">
    <source>
        <dbReference type="ARBA" id="ARBA00037882"/>
    </source>
</evidence>
<sequence>MQTPQQLRQHYQYVRQVSEQICAPLVTEDYQIQSIEETSPPKWHLAHVTWFFETFLLKLHSKDYQPFHPQFEILFNSYYETVGKLHPRPKRGLLARPTVKEVYAYRHTVDKAMDVLFDMLEQYPDDKIQSFIELGLNHEQQHQELMCMDIKHNFSVNPLKPAYRSDLPTSPVGNTFAVQWHEQTAGVYEVGHDGNGFAYDNEAPRHPQYVPEFKLANRLVTNGEYLAFIEDGGYQQVDLWLSDGWHHINQYGWQYPLYWQRDGQFWQEMTLGGLRLLNPHEPVSHVSYYEADAYARWAGKRLPTEAEVEIVLAGKPLQGNFFDQEHLHPQPATVDGQWFGDLWAWTATDYHPYPGFKPLEGSAGEYNGKFMCNQKVLRGGCCATSLDHMRVTYRNFFYPHERWAFTGIRMADNASK</sequence>
<dbReference type="InterPro" id="IPR017806">
    <property type="entry name" value="EgtB"/>
</dbReference>